<comment type="caution">
    <text evidence="1">The sequence shown here is derived from an EMBL/GenBank/DDBJ whole genome shotgun (WGS) entry which is preliminary data.</text>
</comment>
<sequence length="65" mass="7336">MNLNDKKEEQPTAEVEASSSSPNNKVTKQLRTKIEINNSAKSTQFMLSEEIIQKKIALNTQEIIC</sequence>
<organism evidence="1 2">
    <name type="scientific">Cetraspora pellucida</name>
    <dbReference type="NCBI Taxonomy" id="1433469"/>
    <lineage>
        <taxon>Eukaryota</taxon>
        <taxon>Fungi</taxon>
        <taxon>Fungi incertae sedis</taxon>
        <taxon>Mucoromycota</taxon>
        <taxon>Glomeromycotina</taxon>
        <taxon>Glomeromycetes</taxon>
        <taxon>Diversisporales</taxon>
        <taxon>Gigasporaceae</taxon>
        <taxon>Cetraspora</taxon>
    </lineage>
</organism>
<dbReference type="EMBL" id="CAJVPW010000569">
    <property type="protein sequence ID" value="CAG8458668.1"/>
    <property type="molecule type" value="Genomic_DNA"/>
</dbReference>
<name>A0ACA9K8G4_9GLOM</name>
<evidence type="ECO:0000313" key="1">
    <source>
        <dbReference type="EMBL" id="CAG8458668.1"/>
    </source>
</evidence>
<proteinExistence type="predicted"/>
<gene>
    <name evidence="1" type="ORF">SPELUC_LOCUS1157</name>
</gene>
<protein>
    <submittedName>
        <fullName evidence="1">7489_t:CDS:1</fullName>
    </submittedName>
</protein>
<keyword evidence="2" id="KW-1185">Reference proteome</keyword>
<reference evidence="1" key="1">
    <citation type="submission" date="2021-06" db="EMBL/GenBank/DDBJ databases">
        <authorList>
            <person name="Kallberg Y."/>
            <person name="Tangrot J."/>
            <person name="Rosling A."/>
        </authorList>
    </citation>
    <scope>NUCLEOTIDE SEQUENCE</scope>
    <source>
        <strain evidence="1">28 12/20/2015</strain>
    </source>
</reference>
<evidence type="ECO:0000313" key="2">
    <source>
        <dbReference type="Proteomes" id="UP000789366"/>
    </source>
</evidence>
<accession>A0ACA9K8G4</accession>
<dbReference type="Proteomes" id="UP000789366">
    <property type="component" value="Unassembled WGS sequence"/>
</dbReference>